<name>A0ACC2M734_PERAE</name>
<protein>
    <submittedName>
        <fullName evidence="1">Uncharacterized protein</fullName>
    </submittedName>
</protein>
<accession>A0ACC2M734</accession>
<proteinExistence type="predicted"/>
<dbReference type="Proteomes" id="UP001234297">
    <property type="component" value="Chromosome 5"/>
</dbReference>
<evidence type="ECO:0000313" key="1">
    <source>
        <dbReference type="EMBL" id="KAJ8641263.1"/>
    </source>
</evidence>
<gene>
    <name evidence="1" type="ORF">MRB53_017957</name>
</gene>
<keyword evidence="2" id="KW-1185">Reference proteome</keyword>
<comment type="caution">
    <text evidence="1">The sequence shown here is derived from an EMBL/GenBank/DDBJ whole genome shotgun (WGS) entry which is preliminary data.</text>
</comment>
<organism evidence="1 2">
    <name type="scientific">Persea americana</name>
    <name type="common">Avocado</name>
    <dbReference type="NCBI Taxonomy" id="3435"/>
    <lineage>
        <taxon>Eukaryota</taxon>
        <taxon>Viridiplantae</taxon>
        <taxon>Streptophyta</taxon>
        <taxon>Embryophyta</taxon>
        <taxon>Tracheophyta</taxon>
        <taxon>Spermatophyta</taxon>
        <taxon>Magnoliopsida</taxon>
        <taxon>Magnoliidae</taxon>
        <taxon>Laurales</taxon>
        <taxon>Lauraceae</taxon>
        <taxon>Persea</taxon>
    </lineage>
</organism>
<evidence type="ECO:0000313" key="2">
    <source>
        <dbReference type="Proteomes" id="UP001234297"/>
    </source>
</evidence>
<sequence>MAQTSFAFFLQQRHSAGDICGDEQPLLRRRRLKRRKPQRRPSFRSSLSSTEATSGDSSSGHLISGRTLDHLSTSIFVFYSATVIFRIIQILYYFWKNKALYCNKSKPVTSF</sequence>
<dbReference type="EMBL" id="CM056813">
    <property type="protein sequence ID" value="KAJ8641263.1"/>
    <property type="molecule type" value="Genomic_DNA"/>
</dbReference>
<reference evidence="1 2" key="1">
    <citation type="journal article" date="2022" name="Hortic Res">
        <title>A haplotype resolved chromosomal level avocado genome allows analysis of novel avocado genes.</title>
        <authorList>
            <person name="Nath O."/>
            <person name="Fletcher S.J."/>
            <person name="Hayward A."/>
            <person name="Shaw L.M."/>
            <person name="Masouleh A.K."/>
            <person name="Furtado A."/>
            <person name="Henry R.J."/>
            <person name="Mitter N."/>
        </authorList>
    </citation>
    <scope>NUCLEOTIDE SEQUENCE [LARGE SCALE GENOMIC DNA]</scope>
    <source>
        <strain evidence="2">cv. Hass</strain>
    </source>
</reference>